<name>A0ABN8LM70_9CNID</name>
<dbReference type="PANTHER" id="PTHR33393:SF11">
    <property type="entry name" value="POLYGLUTAMINE SYNTHESIS ACCESSORY PROTEIN RV0574C-RELATED"/>
    <property type="match status" value="1"/>
</dbReference>
<comment type="caution">
    <text evidence="3">The sequence shown here is derived from an EMBL/GenBank/DDBJ whole genome shotgun (WGS) entry which is preliminary data.</text>
</comment>
<dbReference type="InterPro" id="IPR052169">
    <property type="entry name" value="CW_Biosynth-Accessory"/>
</dbReference>
<keyword evidence="4" id="KW-1185">Reference proteome</keyword>
<evidence type="ECO:0000259" key="2">
    <source>
        <dbReference type="Pfam" id="PF09587"/>
    </source>
</evidence>
<feature type="domain" description="Capsule synthesis protein CapA" evidence="2">
    <location>
        <begin position="23"/>
        <end position="103"/>
    </location>
</feature>
<dbReference type="EMBL" id="CALNXI010000062">
    <property type="protein sequence ID" value="CAH3017434.1"/>
    <property type="molecule type" value="Genomic_DNA"/>
</dbReference>
<dbReference type="Proteomes" id="UP001159427">
    <property type="component" value="Unassembled WGS sequence"/>
</dbReference>
<comment type="similarity">
    <text evidence="1">Belongs to the CapA family.</text>
</comment>
<dbReference type="PANTHER" id="PTHR33393">
    <property type="entry name" value="POLYGLUTAMINE SYNTHESIS ACCESSORY PROTEIN RV0574C-RELATED"/>
    <property type="match status" value="1"/>
</dbReference>
<dbReference type="InterPro" id="IPR019079">
    <property type="entry name" value="Capsule_synth_CapA"/>
</dbReference>
<evidence type="ECO:0000256" key="1">
    <source>
        <dbReference type="ARBA" id="ARBA00005662"/>
    </source>
</evidence>
<proteinExistence type="inferred from homology"/>
<accession>A0ABN8LM70</accession>
<evidence type="ECO:0000313" key="4">
    <source>
        <dbReference type="Proteomes" id="UP001159427"/>
    </source>
</evidence>
<evidence type="ECO:0000313" key="3">
    <source>
        <dbReference type="EMBL" id="CAH3017434.1"/>
    </source>
</evidence>
<protein>
    <recommendedName>
        <fullName evidence="2">Capsule synthesis protein CapA domain-containing protein</fullName>
    </recommendedName>
</protein>
<dbReference type="Pfam" id="PF09587">
    <property type="entry name" value="PGA_cap"/>
    <property type="match status" value="1"/>
</dbReference>
<dbReference type="Gene3D" id="3.60.21.10">
    <property type="match status" value="1"/>
</dbReference>
<gene>
    <name evidence="3" type="ORF">PEVE_00037589</name>
</gene>
<sequence length="203" mass="23138">MTPKRIQNCSEMRMKFNAGPAIYSKDIAERDVNRLKSKVDIVVVYIHWGRELFLKPVPYQLQVTDHLLSLGVHLIIGSHSHVIQPHSIHGNRLVKFGLGNFFFPPARVLGGNDPRIYGRLGSKPDEDLIAIYEKLALGDGEFFKTSQLFRVKVSRKGVEFADYLPVKLAFDSAKKQVYIKPENDLLWIEVCSDEDPQCQRSNT</sequence>
<reference evidence="3 4" key="1">
    <citation type="submission" date="2022-05" db="EMBL/GenBank/DDBJ databases">
        <authorList>
            <consortium name="Genoscope - CEA"/>
            <person name="William W."/>
        </authorList>
    </citation>
    <scope>NUCLEOTIDE SEQUENCE [LARGE SCALE GENOMIC DNA]</scope>
</reference>
<dbReference type="SUPFAM" id="SSF56300">
    <property type="entry name" value="Metallo-dependent phosphatases"/>
    <property type="match status" value="1"/>
</dbReference>
<organism evidence="3 4">
    <name type="scientific">Porites evermanni</name>
    <dbReference type="NCBI Taxonomy" id="104178"/>
    <lineage>
        <taxon>Eukaryota</taxon>
        <taxon>Metazoa</taxon>
        <taxon>Cnidaria</taxon>
        <taxon>Anthozoa</taxon>
        <taxon>Hexacorallia</taxon>
        <taxon>Scleractinia</taxon>
        <taxon>Fungiina</taxon>
        <taxon>Poritidae</taxon>
        <taxon>Porites</taxon>
    </lineage>
</organism>
<dbReference type="InterPro" id="IPR029052">
    <property type="entry name" value="Metallo-depent_PP-like"/>
</dbReference>